<dbReference type="AlphaFoldDB" id="A0A507AS92"/>
<accession>A0A507AS92</accession>
<dbReference type="InParanoid" id="A0A507AS92"/>
<gene>
    <name evidence="2" type="ORF">E0L32_009438</name>
</gene>
<dbReference type="GeneID" id="41976885"/>
<reference evidence="2 3" key="1">
    <citation type="submission" date="2019-06" db="EMBL/GenBank/DDBJ databases">
        <title>Draft genome sequence of the filamentous fungus Phialemoniopsis curvata isolated from diesel fuel.</title>
        <authorList>
            <person name="Varaljay V.A."/>
            <person name="Lyon W.J."/>
            <person name="Crouch A.L."/>
            <person name="Drake C.E."/>
            <person name="Hollomon J.M."/>
            <person name="Nadeau L.J."/>
            <person name="Nunn H.S."/>
            <person name="Stevenson B.S."/>
            <person name="Bojanowski C.L."/>
            <person name="Crookes-Goodson W.J."/>
        </authorList>
    </citation>
    <scope>NUCLEOTIDE SEQUENCE [LARGE SCALE GENOMIC DNA]</scope>
    <source>
        <strain evidence="2 3">D216</strain>
    </source>
</reference>
<dbReference type="Proteomes" id="UP000319257">
    <property type="component" value="Unassembled WGS sequence"/>
</dbReference>
<dbReference type="PANTHER" id="PTHR34598:SF3">
    <property type="entry name" value="OXIDOREDUCTASE AN1597"/>
    <property type="match status" value="1"/>
</dbReference>
<dbReference type="InterPro" id="IPR044053">
    <property type="entry name" value="AsaB-like"/>
</dbReference>
<comment type="similarity">
    <text evidence="1">Belongs to the asaB hydroxylase/desaturase family.</text>
</comment>
<evidence type="ECO:0000313" key="3">
    <source>
        <dbReference type="Proteomes" id="UP000319257"/>
    </source>
</evidence>
<sequence>MSVHGVLNYLSPLDKWEEIKPYEISGRVAPGQPKNNFEFTPHDVIIHDARQSPLLNNLEENGFEWATHVTEESLETETSISKHIKEMEAFIKQHLRADMVKTFQYQIRKRVFDVQDPRVRPPSNFVHVGEYMSLRRYGHSAHGMIDVSRAGAEARIRFSFPDEAERILDGRYRLLSLWRPLFSPLEDYPLAVCDANSVEDSDLVESDYIYPNFESESLLVKQSERHKWFYLPGQNKDELLIITNYDSRTQQCVPHCGFELPKSAKSVRLRESIEIKVVVFNKTENQ</sequence>
<dbReference type="RefSeq" id="XP_030991105.1">
    <property type="nucleotide sequence ID" value="XM_031144403.1"/>
</dbReference>
<keyword evidence="3" id="KW-1185">Reference proteome</keyword>
<protein>
    <submittedName>
        <fullName evidence="2">Uncharacterized protein</fullName>
    </submittedName>
</protein>
<name>A0A507AS92_9PEZI</name>
<dbReference type="OrthoDB" id="412788at2759"/>
<dbReference type="EMBL" id="SKBQ01000068">
    <property type="protein sequence ID" value="TPX09394.1"/>
    <property type="molecule type" value="Genomic_DNA"/>
</dbReference>
<comment type="caution">
    <text evidence="2">The sequence shown here is derived from an EMBL/GenBank/DDBJ whole genome shotgun (WGS) entry which is preliminary data.</text>
</comment>
<dbReference type="NCBIfam" id="NF041278">
    <property type="entry name" value="CmcJ_NvfI_EfuI"/>
    <property type="match status" value="1"/>
</dbReference>
<proteinExistence type="inferred from homology"/>
<evidence type="ECO:0000256" key="1">
    <source>
        <dbReference type="ARBA" id="ARBA00023604"/>
    </source>
</evidence>
<dbReference type="PANTHER" id="PTHR34598">
    <property type="entry name" value="BLL6449 PROTEIN"/>
    <property type="match status" value="1"/>
</dbReference>
<dbReference type="GO" id="GO:0016491">
    <property type="term" value="F:oxidoreductase activity"/>
    <property type="evidence" value="ECO:0007669"/>
    <property type="project" value="InterPro"/>
</dbReference>
<evidence type="ECO:0000313" key="2">
    <source>
        <dbReference type="EMBL" id="TPX09394.1"/>
    </source>
</evidence>
<organism evidence="2 3">
    <name type="scientific">Thyridium curvatum</name>
    <dbReference type="NCBI Taxonomy" id="1093900"/>
    <lineage>
        <taxon>Eukaryota</taxon>
        <taxon>Fungi</taxon>
        <taxon>Dikarya</taxon>
        <taxon>Ascomycota</taxon>
        <taxon>Pezizomycotina</taxon>
        <taxon>Sordariomycetes</taxon>
        <taxon>Sordariomycetidae</taxon>
        <taxon>Thyridiales</taxon>
        <taxon>Thyridiaceae</taxon>
        <taxon>Thyridium</taxon>
    </lineage>
</organism>